<evidence type="ECO:0000256" key="4">
    <source>
        <dbReference type="ARBA" id="ARBA00022496"/>
    </source>
</evidence>
<dbReference type="InterPro" id="IPR010916">
    <property type="entry name" value="TonB_box_CS"/>
</dbReference>
<dbReference type="Pfam" id="PF07715">
    <property type="entry name" value="Plug"/>
    <property type="match status" value="1"/>
</dbReference>
<comment type="similarity">
    <text evidence="11 13">Belongs to the TonB-dependent receptor family.</text>
</comment>
<dbReference type="OrthoDB" id="9760333at2"/>
<dbReference type="PANTHER" id="PTHR32552:SF81">
    <property type="entry name" value="TONB-DEPENDENT OUTER MEMBRANE RECEPTOR"/>
    <property type="match status" value="1"/>
</dbReference>
<dbReference type="PANTHER" id="PTHR32552">
    <property type="entry name" value="FERRICHROME IRON RECEPTOR-RELATED"/>
    <property type="match status" value="1"/>
</dbReference>
<evidence type="ECO:0000259" key="15">
    <source>
        <dbReference type="Pfam" id="PF00593"/>
    </source>
</evidence>
<proteinExistence type="inferred from homology"/>
<organism evidence="17 18">
    <name type="scientific">Aurantiacibacter xanthus</name>
    <dbReference type="NCBI Taxonomy" id="1784712"/>
    <lineage>
        <taxon>Bacteria</taxon>
        <taxon>Pseudomonadati</taxon>
        <taxon>Pseudomonadota</taxon>
        <taxon>Alphaproteobacteria</taxon>
        <taxon>Sphingomonadales</taxon>
        <taxon>Erythrobacteraceae</taxon>
        <taxon>Aurantiacibacter</taxon>
    </lineage>
</organism>
<keyword evidence="14" id="KW-0732">Signal</keyword>
<accession>A0A3A1NZQ1</accession>
<feature type="signal peptide" evidence="14">
    <location>
        <begin position="1"/>
        <end position="28"/>
    </location>
</feature>
<dbReference type="InterPro" id="IPR000531">
    <property type="entry name" value="Beta-barrel_TonB"/>
</dbReference>
<gene>
    <name evidence="17" type="ORF">D2V17_19600</name>
</gene>
<dbReference type="InterPro" id="IPR036942">
    <property type="entry name" value="Beta-barrel_TonB_sf"/>
</dbReference>
<dbReference type="RefSeq" id="WP_119594823.1">
    <property type="nucleotide sequence ID" value="NZ_QXFM01000144.1"/>
</dbReference>
<keyword evidence="6" id="KW-0408">Iron</keyword>
<name>A0A3A1NZQ1_9SPHN</name>
<dbReference type="Gene3D" id="2.40.170.20">
    <property type="entry name" value="TonB-dependent receptor, beta-barrel domain"/>
    <property type="match status" value="1"/>
</dbReference>
<evidence type="ECO:0000256" key="6">
    <source>
        <dbReference type="ARBA" id="ARBA00023004"/>
    </source>
</evidence>
<keyword evidence="5 11" id="KW-0812">Transmembrane</keyword>
<comment type="subcellular location">
    <subcellularLocation>
        <location evidence="1 11">Cell outer membrane</location>
        <topology evidence="1 11">Multi-pass membrane protein</topology>
    </subcellularLocation>
</comment>
<comment type="caution">
    <text evidence="17">The sequence shown here is derived from an EMBL/GenBank/DDBJ whole genome shotgun (WGS) entry which is preliminary data.</text>
</comment>
<dbReference type="PROSITE" id="PS52016">
    <property type="entry name" value="TONB_DEPENDENT_REC_3"/>
    <property type="match status" value="1"/>
</dbReference>
<keyword evidence="2 11" id="KW-0813">Transport</keyword>
<evidence type="ECO:0000256" key="8">
    <source>
        <dbReference type="ARBA" id="ARBA00023077"/>
    </source>
</evidence>
<dbReference type="InterPro" id="IPR012910">
    <property type="entry name" value="Plug_dom"/>
</dbReference>
<evidence type="ECO:0000256" key="1">
    <source>
        <dbReference type="ARBA" id="ARBA00004571"/>
    </source>
</evidence>
<reference evidence="17 18" key="1">
    <citation type="submission" date="2018-08" db="EMBL/GenBank/DDBJ databases">
        <title>Erythrobacter zhengii sp.nov., a bacterium isolated from deep-sea sediment.</title>
        <authorList>
            <person name="Fang C."/>
            <person name="Wu Y.-H."/>
            <person name="Sun C."/>
            <person name="Wang H."/>
            <person name="Cheng H."/>
            <person name="Meng F.-X."/>
            <person name="Wang C.-S."/>
            <person name="Xu X.-W."/>
        </authorList>
    </citation>
    <scope>NUCLEOTIDE SEQUENCE [LARGE SCALE GENOMIC DNA]</scope>
    <source>
        <strain evidence="17 18">CCTCC AB 2015396</strain>
    </source>
</reference>
<dbReference type="GO" id="GO:0006826">
    <property type="term" value="P:iron ion transport"/>
    <property type="evidence" value="ECO:0007669"/>
    <property type="project" value="UniProtKB-KW"/>
</dbReference>
<sequence length="786" mass="85749">MRISTPKSRVLATSALASLLVAALPAAAQEQTASDAGSQRSGNDTIVVTAQFREQNLQDTPLAITAVTGEMLESKGATTVLDVATTAPNVTMRKAGGANGGAAQVFVRGVGQSDASFAFEPGVGMYIDDVYYGTVFGSIFDLLDLDRVEVLRGPQGTLAGKNSIGGAVKLFSTKPTDGNSGYVEAAYGSFDLLDLKGMANFTLVPDKLMVRVSGMSKQVDGWFQRYDYGCLNPGSGVPSASDGDCSNGTEGGRNYQAGRLALRFTPNEDMEFNLVGMVSSENSEVSPQVLLDITQTANIPAGIDPKIFITPRNGRYSYANYTNPAFTDPARYNGVPGAGSHPTTVLEPEFRLRAQILSNTFDWKFSDSMSLKSITSYQHYRGSNATDIDLTPFGLNTVSQRYEYDQFTQELRFNGTALNELLEYTVGGFYFRSTGKFQGTNYLLPGTARQNLYAQDDRIPSESKSVFAHVTAYLTDSLTLIGGIRYTADEKKYEFRRRNPYDPSMPSYTQAGQIDGLTGEYSGDSVDYRANLQYRWSPDVMTYIQFSTGYRGGGVNPRPYVLEQLVPFEPERLNAYEAGFKADLLGRAVRLNGSVFLNKYTGILFNNQTSTPNSIINATPVNAGDARFVGAELEVNLRPIDGLSIDASGSYLAFEFERIGAEGATISDVTLDNRAPFAPEWKGNIGIQYEIDAGDFGFITPRFDLAYTSSFFPQIDNDPRAEIDGYALANARIGWENVDGDLQVALLVTNLFDEDYLVSALRYPLGVVSGTPSTPREWKVSVRKRF</sequence>
<protein>
    <submittedName>
        <fullName evidence="17">TonB-dependent receptor</fullName>
    </submittedName>
</protein>
<evidence type="ECO:0000256" key="10">
    <source>
        <dbReference type="ARBA" id="ARBA00023237"/>
    </source>
</evidence>
<evidence type="ECO:0000256" key="2">
    <source>
        <dbReference type="ARBA" id="ARBA00022448"/>
    </source>
</evidence>
<keyword evidence="4" id="KW-0410">Iron transport</keyword>
<evidence type="ECO:0000313" key="18">
    <source>
        <dbReference type="Proteomes" id="UP000265366"/>
    </source>
</evidence>
<evidence type="ECO:0000256" key="7">
    <source>
        <dbReference type="ARBA" id="ARBA00023065"/>
    </source>
</evidence>
<keyword evidence="10 11" id="KW-0998">Cell outer membrane</keyword>
<feature type="domain" description="TonB-dependent receptor-like beta-barrel" evidence="15">
    <location>
        <begin position="312"/>
        <end position="751"/>
    </location>
</feature>
<keyword evidence="9 11" id="KW-0472">Membrane</keyword>
<keyword evidence="3 11" id="KW-1134">Transmembrane beta strand</keyword>
<dbReference type="SUPFAM" id="SSF56935">
    <property type="entry name" value="Porins"/>
    <property type="match status" value="1"/>
</dbReference>
<dbReference type="GO" id="GO:0009279">
    <property type="term" value="C:cell outer membrane"/>
    <property type="evidence" value="ECO:0007669"/>
    <property type="project" value="UniProtKB-SubCell"/>
</dbReference>
<dbReference type="InterPro" id="IPR039426">
    <property type="entry name" value="TonB-dep_rcpt-like"/>
</dbReference>
<evidence type="ECO:0000256" key="3">
    <source>
        <dbReference type="ARBA" id="ARBA00022452"/>
    </source>
</evidence>
<evidence type="ECO:0000256" key="14">
    <source>
        <dbReference type="SAM" id="SignalP"/>
    </source>
</evidence>
<dbReference type="AlphaFoldDB" id="A0A3A1NZQ1"/>
<feature type="short sequence motif" description="TonB box" evidence="12">
    <location>
        <begin position="45"/>
        <end position="51"/>
    </location>
</feature>
<dbReference type="Pfam" id="PF00593">
    <property type="entry name" value="TonB_dep_Rec_b-barrel"/>
    <property type="match status" value="1"/>
</dbReference>
<evidence type="ECO:0000256" key="9">
    <source>
        <dbReference type="ARBA" id="ARBA00023136"/>
    </source>
</evidence>
<dbReference type="Proteomes" id="UP000265366">
    <property type="component" value="Unassembled WGS sequence"/>
</dbReference>
<evidence type="ECO:0000256" key="11">
    <source>
        <dbReference type="PROSITE-ProRule" id="PRU01360"/>
    </source>
</evidence>
<evidence type="ECO:0000256" key="12">
    <source>
        <dbReference type="PROSITE-ProRule" id="PRU10143"/>
    </source>
</evidence>
<evidence type="ECO:0000256" key="5">
    <source>
        <dbReference type="ARBA" id="ARBA00022692"/>
    </source>
</evidence>
<evidence type="ECO:0000256" key="13">
    <source>
        <dbReference type="RuleBase" id="RU003357"/>
    </source>
</evidence>
<dbReference type="EMBL" id="QXFM01000144">
    <property type="protein sequence ID" value="RIV80061.1"/>
    <property type="molecule type" value="Genomic_DNA"/>
</dbReference>
<evidence type="ECO:0000259" key="16">
    <source>
        <dbReference type="Pfam" id="PF07715"/>
    </source>
</evidence>
<feature type="domain" description="TonB-dependent receptor plug" evidence="16">
    <location>
        <begin position="57"/>
        <end position="167"/>
    </location>
</feature>
<keyword evidence="18" id="KW-1185">Reference proteome</keyword>
<feature type="chain" id="PRO_5017307354" evidence="14">
    <location>
        <begin position="29"/>
        <end position="786"/>
    </location>
</feature>
<evidence type="ECO:0000313" key="17">
    <source>
        <dbReference type="EMBL" id="RIV80061.1"/>
    </source>
</evidence>
<keyword evidence="8 12" id="KW-0798">TonB box</keyword>
<dbReference type="PROSITE" id="PS00430">
    <property type="entry name" value="TONB_DEPENDENT_REC_1"/>
    <property type="match status" value="1"/>
</dbReference>
<keyword evidence="7" id="KW-0406">Ion transport</keyword>
<keyword evidence="17" id="KW-0675">Receptor</keyword>